<proteinExistence type="predicted"/>
<organism evidence="1 2">
    <name type="scientific">Candidatus Nitrosocosmicus oleophilus</name>
    <dbReference type="NCBI Taxonomy" id="1353260"/>
    <lineage>
        <taxon>Archaea</taxon>
        <taxon>Nitrososphaerota</taxon>
        <taxon>Nitrososphaeria</taxon>
        <taxon>Nitrososphaerales</taxon>
        <taxon>Nitrososphaeraceae</taxon>
        <taxon>Candidatus Nitrosocosmicus</taxon>
    </lineage>
</organism>
<evidence type="ECO:0008006" key="3">
    <source>
        <dbReference type="Google" id="ProtNLM"/>
    </source>
</evidence>
<sequence length="287" mass="32613">MINNQNNHITNPLHHEMICTLYKLFGYLVKFILFENHLLHVMYVRDISVPQAVKEIILSNDLYLKAVKSGIANYTAIANKIQSDVEAVTGTRVNTGTIVVAIKRFADLINKSVNLEKQRVEDESNGNYVVGIESKENKSAISSQDARMKLTGSIIDIDLGNQNSFKNVNDLLDEFTQETLIDYNLIRTTEKIRIVTEDMFNSRKIISSITEKCNGKITAGLSRITISLFSDNIVGIRQLLFSIFDVLNNYKITLNNVFFGSNEIVLILEKDQAIRAYELLQKKIFRN</sequence>
<gene>
    <name evidence="1" type="ORF">NMY3_03271</name>
</gene>
<keyword evidence="2" id="KW-1185">Reference proteome</keyword>
<accession>A0A654M475</accession>
<reference evidence="2" key="1">
    <citation type="submission" date="2015-10" db="EMBL/GenBank/DDBJ databases">
        <title>Niche specialization of a soil ammonia-oxidizing archaeon, Candidatus Nitrosocosmicus oleophilus.</title>
        <authorList>
            <person name="Jung M.-Y."/>
            <person name="Rhee S.-K."/>
        </authorList>
    </citation>
    <scope>NUCLEOTIDE SEQUENCE [LARGE SCALE GENOMIC DNA]</scope>
    <source>
        <strain evidence="2">MY3</strain>
    </source>
</reference>
<dbReference type="Proteomes" id="UP000058925">
    <property type="component" value="Chromosome"/>
</dbReference>
<evidence type="ECO:0000313" key="2">
    <source>
        <dbReference type="Proteomes" id="UP000058925"/>
    </source>
</evidence>
<name>A0A654M475_9ARCH</name>
<protein>
    <recommendedName>
        <fullName evidence="3">ACT domain-containing protein</fullName>
    </recommendedName>
</protein>
<dbReference type="KEGG" id="taa:NMY3_03271"/>
<dbReference type="EMBL" id="CP012850">
    <property type="protein sequence ID" value="ALI37456.1"/>
    <property type="molecule type" value="Genomic_DNA"/>
</dbReference>
<dbReference type="AlphaFoldDB" id="A0A654M475"/>
<evidence type="ECO:0000313" key="1">
    <source>
        <dbReference type="EMBL" id="ALI37456.1"/>
    </source>
</evidence>